<keyword evidence="4" id="KW-0520">NAD</keyword>
<dbReference type="Gene3D" id="3.90.110.10">
    <property type="entry name" value="Lactate dehydrogenase/glycoside hydrolase, family 4, C-terminal"/>
    <property type="match status" value="1"/>
</dbReference>
<protein>
    <recommendedName>
        <fullName evidence="7">Glycosyl hydrolase family 4 C-terminal domain-containing protein</fullName>
    </recommendedName>
</protein>
<sequence length="141" mass="15505">MRGELVDNRNLSHERTHEYASYIMEAIETNVPFKIGGNVMNTGLITNLPKEACVEVPCLVDGSGVNPTYVGDLPPQCAALNRTNINTQLLTIEAAMTGKKEHIYHAAMLDPHTAAELSIDDIIAMCDDLIEAHGEWLPSFR</sequence>
<dbReference type="SUPFAM" id="SSF56327">
    <property type="entry name" value="LDH C-terminal domain-like"/>
    <property type="match status" value="1"/>
</dbReference>
<dbReference type="InterPro" id="IPR001088">
    <property type="entry name" value="Glyco_hydro_4"/>
</dbReference>
<gene>
    <name evidence="8" type="ORF">BG53_12885</name>
</gene>
<evidence type="ECO:0000313" key="9">
    <source>
        <dbReference type="Proteomes" id="UP000053750"/>
    </source>
</evidence>
<dbReference type="AlphaFoldDB" id="A0A9W5W8F5"/>
<dbReference type="GO" id="GO:0004553">
    <property type="term" value="F:hydrolase activity, hydrolyzing O-glycosyl compounds"/>
    <property type="evidence" value="ECO:0007669"/>
    <property type="project" value="InterPro"/>
</dbReference>
<keyword evidence="9" id="KW-1185">Reference proteome</keyword>
<feature type="domain" description="Glycosyl hydrolase family 4 C-terminal" evidence="7">
    <location>
        <begin position="11"/>
        <end position="113"/>
    </location>
</feature>
<dbReference type="EMBL" id="JFHU01000051">
    <property type="protein sequence ID" value="EXX90811.1"/>
    <property type="molecule type" value="Genomic_DNA"/>
</dbReference>
<dbReference type="PANTHER" id="PTHR32092">
    <property type="entry name" value="6-PHOSPHO-BETA-GLUCOSIDASE-RELATED"/>
    <property type="match status" value="1"/>
</dbReference>
<evidence type="ECO:0000313" key="8">
    <source>
        <dbReference type="EMBL" id="EXX90811.1"/>
    </source>
</evidence>
<proteinExistence type="predicted"/>
<dbReference type="Pfam" id="PF11975">
    <property type="entry name" value="Glyco_hydro_4C"/>
    <property type="match status" value="1"/>
</dbReference>
<reference evidence="8 9" key="1">
    <citation type="submission" date="2014-02" db="EMBL/GenBank/DDBJ databases">
        <title>Genome sequence of Paenibacillus darwinianus reveals adaptive mechanisms for survival in Antarctic soils.</title>
        <authorList>
            <person name="Dsouza M."/>
            <person name="Taylor M.W."/>
            <person name="Turner S.J."/>
            <person name="Aislabie J."/>
        </authorList>
    </citation>
    <scope>NUCLEOTIDE SEQUENCE [LARGE SCALE GENOMIC DNA]</scope>
    <source>
        <strain evidence="8 9">CE1</strain>
    </source>
</reference>
<dbReference type="PANTHER" id="PTHR32092:SF6">
    <property type="entry name" value="ALPHA-GALACTOSIDASE"/>
    <property type="match status" value="1"/>
</dbReference>
<accession>A0A9W5W8F5</accession>
<evidence type="ECO:0000256" key="6">
    <source>
        <dbReference type="ARBA" id="ARBA00023295"/>
    </source>
</evidence>
<comment type="cofactor">
    <cofactor evidence="1">
        <name>NAD(+)</name>
        <dbReference type="ChEBI" id="CHEBI:57540"/>
    </cofactor>
</comment>
<keyword evidence="3" id="KW-0378">Hydrolase</keyword>
<dbReference type="GO" id="GO:0005975">
    <property type="term" value="P:carbohydrate metabolic process"/>
    <property type="evidence" value="ECO:0007669"/>
    <property type="project" value="InterPro"/>
</dbReference>
<name>A0A9W5W8F5_9BACL</name>
<dbReference type="Proteomes" id="UP000053750">
    <property type="component" value="Unassembled WGS sequence"/>
</dbReference>
<evidence type="ECO:0000256" key="2">
    <source>
        <dbReference type="ARBA" id="ARBA00022723"/>
    </source>
</evidence>
<keyword evidence="2" id="KW-0479">Metal-binding</keyword>
<comment type="caution">
    <text evidence="8">The sequence shown here is derived from an EMBL/GenBank/DDBJ whole genome shotgun (WGS) entry which is preliminary data.</text>
</comment>
<evidence type="ECO:0000256" key="1">
    <source>
        <dbReference type="ARBA" id="ARBA00001911"/>
    </source>
</evidence>
<keyword evidence="6" id="KW-0326">Glycosidase</keyword>
<dbReference type="GO" id="GO:0046872">
    <property type="term" value="F:metal ion binding"/>
    <property type="evidence" value="ECO:0007669"/>
    <property type="project" value="UniProtKB-KW"/>
</dbReference>
<dbReference type="InterPro" id="IPR015955">
    <property type="entry name" value="Lactate_DH/Glyco_Ohase_4_C"/>
</dbReference>
<keyword evidence="5" id="KW-0464">Manganese</keyword>
<evidence type="ECO:0000256" key="5">
    <source>
        <dbReference type="ARBA" id="ARBA00023211"/>
    </source>
</evidence>
<evidence type="ECO:0000256" key="3">
    <source>
        <dbReference type="ARBA" id="ARBA00022801"/>
    </source>
</evidence>
<organism evidence="8 9">
    <name type="scientific">Paenibacillus darwinianus</name>
    <dbReference type="NCBI Taxonomy" id="1380763"/>
    <lineage>
        <taxon>Bacteria</taxon>
        <taxon>Bacillati</taxon>
        <taxon>Bacillota</taxon>
        <taxon>Bacilli</taxon>
        <taxon>Bacillales</taxon>
        <taxon>Paenibacillaceae</taxon>
        <taxon>Paenibacillus</taxon>
    </lineage>
</organism>
<dbReference type="GO" id="GO:0016616">
    <property type="term" value="F:oxidoreductase activity, acting on the CH-OH group of donors, NAD or NADP as acceptor"/>
    <property type="evidence" value="ECO:0007669"/>
    <property type="project" value="InterPro"/>
</dbReference>
<evidence type="ECO:0000256" key="4">
    <source>
        <dbReference type="ARBA" id="ARBA00023027"/>
    </source>
</evidence>
<dbReference type="InterPro" id="IPR022616">
    <property type="entry name" value="Glyco_hydro_4_C"/>
</dbReference>
<evidence type="ECO:0000259" key="7">
    <source>
        <dbReference type="Pfam" id="PF11975"/>
    </source>
</evidence>